<organism evidence="1">
    <name type="scientific">Thermodesulforhabdus norvegica</name>
    <dbReference type="NCBI Taxonomy" id="39841"/>
    <lineage>
        <taxon>Bacteria</taxon>
        <taxon>Pseudomonadati</taxon>
        <taxon>Thermodesulfobacteriota</taxon>
        <taxon>Syntrophobacteria</taxon>
        <taxon>Syntrophobacterales</taxon>
        <taxon>Thermodesulforhabdaceae</taxon>
        <taxon>Thermodesulforhabdus</taxon>
    </lineage>
</organism>
<comment type="caution">
    <text evidence="1">The sequence shown here is derived from an EMBL/GenBank/DDBJ whole genome shotgun (WGS) entry which is preliminary data.</text>
</comment>
<name>A0A7C0WUB7_9BACT</name>
<evidence type="ECO:0000313" key="1">
    <source>
        <dbReference type="EMBL" id="HDL89695.1"/>
    </source>
</evidence>
<reference evidence="1" key="1">
    <citation type="journal article" date="2020" name="mSystems">
        <title>Genome- and Community-Level Interaction Insights into Carbon Utilization and Element Cycling Functions of Hydrothermarchaeota in Hydrothermal Sediment.</title>
        <authorList>
            <person name="Zhou Z."/>
            <person name="Liu Y."/>
            <person name="Xu W."/>
            <person name="Pan J."/>
            <person name="Luo Z.H."/>
            <person name="Li M."/>
        </authorList>
    </citation>
    <scope>NUCLEOTIDE SEQUENCE [LARGE SCALE GENOMIC DNA]</scope>
    <source>
        <strain evidence="1">HyVt-19</strain>
    </source>
</reference>
<protein>
    <submittedName>
        <fullName evidence="1">Uncharacterized protein</fullName>
    </submittedName>
</protein>
<dbReference type="EMBL" id="DQZW01000104">
    <property type="protein sequence ID" value="HDL89695.1"/>
    <property type="molecule type" value="Genomic_DNA"/>
</dbReference>
<dbReference type="AlphaFoldDB" id="A0A7C0WUB7"/>
<proteinExistence type="predicted"/>
<accession>A0A7C0WUB7</accession>
<dbReference type="Proteomes" id="UP000886355">
    <property type="component" value="Unassembled WGS sequence"/>
</dbReference>
<gene>
    <name evidence="1" type="ORF">ENG14_02190</name>
</gene>
<sequence length="100" mass="11655">MLCTTGFLIFSWLVNHQISEMWKMLRKAKTIVTLIENKITTHKHKPHGVSCIHFKFHHGAIVVPNLDVDSSNLSITCRKRKTIKTDARIIKDFSVSRIRW</sequence>